<evidence type="ECO:0000313" key="2">
    <source>
        <dbReference type="EMBL" id="SHJ60981.1"/>
    </source>
</evidence>
<evidence type="ECO:0000313" key="3">
    <source>
        <dbReference type="Proteomes" id="UP000184052"/>
    </source>
</evidence>
<name>A0A1M6KQ00_9FIRM</name>
<proteinExistence type="predicted"/>
<accession>A0A1M6KQ00</accession>
<gene>
    <name evidence="2" type="ORF">SAMN02745751_02960</name>
</gene>
<dbReference type="RefSeq" id="WP_073050345.1">
    <property type="nucleotide sequence ID" value="NZ_FQZL01000027.1"/>
</dbReference>
<keyword evidence="3" id="KW-1185">Reference proteome</keyword>
<dbReference type="InterPro" id="IPR029002">
    <property type="entry name" value="PLPC/GPLD1"/>
</dbReference>
<feature type="domain" description="Phospholipase C/D" evidence="1">
    <location>
        <begin position="7"/>
        <end position="153"/>
    </location>
</feature>
<dbReference type="EMBL" id="FQZL01000027">
    <property type="protein sequence ID" value="SHJ60981.1"/>
    <property type="molecule type" value="Genomic_DNA"/>
</dbReference>
<dbReference type="Proteomes" id="UP000184052">
    <property type="component" value="Unassembled WGS sequence"/>
</dbReference>
<protein>
    <submittedName>
        <fullName evidence="2">Zinc dependent phospholipase C</fullName>
    </submittedName>
</protein>
<sequence length="334" mass="38425">MSDILNHYYCGELALEQIDAEIKNIILKNRTLFDLGTQGPDFFLYHGAAPWRKNRGYGKYGGLIHKSETDRLIYNMLKHIDSIDDKTSKEKAISYAMGFVCHLSLDSISHPFIFYYSGVYTKGDKATEIHAHLHKEYEMILDALNSKRLGKIRSVYFPYRETFTPDPQNTEIIQQLYESLIEELTGENLPENAVSICIDDFMDLFSIFPDRSGIKKKLLGVLERIAGHPHAITKALIQKEFDDKDDYLNLKHGEWVHPCYKTIKSTESYVDLFDMAVKDAAKKINQLFKLIDSDFSIDDVAEIIHNVSFETGSVHNYVDGINRCEMKHCSVKKF</sequence>
<dbReference type="Pfam" id="PF00882">
    <property type="entry name" value="Zn_dep_PLPC"/>
    <property type="match status" value="1"/>
</dbReference>
<reference evidence="2 3" key="1">
    <citation type="submission" date="2016-11" db="EMBL/GenBank/DDBJ databases">
        <authorList>
            <person name="Jaros S."/>
            <person name="Januszkiewicz K."/>
            <person name="Wedrychowicz H."/>
        </authorList>
    </citation>
    <scope>NUCLEOTIDE SEQUENCE [LARGE SCALE GENOMIC DNA]</scope>
    <source>
        <strain evidence="2 3">DSM 17477</strain>
    </source>
</reference>
<dbReference type="AlphaFoldDB" id="A0A1M6KQ00"/>
<organism evidence="2 3">
    <name type="scientific">Dethiosulfatibacter aminovorans DSM 17477</name>
    <dbReference type="NCBI Taxonomy" id="1121476"/>
    <lineage>
        <taxon>Bacteria</taxon>
        <taxon>Bacillati</taxon>
        <taxon>Bacillota</taxon>
        <taxon>Tissierellia</taxon>
        <taxon>Dethiosulfatibacter</taxon>
    </lineage>
</organism>
<dbReference type="STRING" id="1121476.SAMN02745751_02960"/>
<evidence type="ECO:0000259" key="1">
    <source>
        <dbReference type="Pfam" id="PF00882"/>
    </source>
</evidence>